<dbReference type="EMBL" id="BJWH01000002">
    <property type="protein sequence ID" value="GEL97201.1"/>
    <property type="molecule type" value="Genomic_DNA"/>
</dbReference>
<dbReference type="Gene3D" id="3.40.50.10330">
    <property type="entry name" value="Probable inorganic polyphosphate/atp-NAD kinase, domain 1"/>
    <property type="match status" value="1"/>
</dbReference>
<keyword evidence="7" id="KW-0443">Lipid metabolism</keyword>
<accession>A0A511JGS6</accession>
<comment type="similarity">
    <text evidence="2">Belongs to the diacylglycerol/lipid kinase family.</text>
</comment>
<evidence type="ECO:0000256" key="7">
    <source>
        <dbReference type="ARBA" id="ARBA00023209"/>
    </source>
</evidence>
<gene>
    <name evidence="10" type="ORF">CTE05_07480</name>
</gene>
<comment type="cofactor">
    <cofactor evidence="1">
        <name>Mg(2+)</name>
        <dbReference type="ChEBI" id="CHEBI:18420"/>
    </cofactor>
</comment>
<evidence type="ECO:0000256" key="4">
    <source>
        <dbReference type="ARBA" id="ARBA00022741"/>
    </source>
</evidence>
<proteinExistence type="inferred from homology"/>
<evidence type="ECO:0000256" key="8">
    <source>
        <dbReference type="ARBA" id="ARBA00023264"/>
    </source>
</evidence>
<dbReference type="PROSITE" id="PS50146">
    <property type="entry name" value="DAGK"/>
    <property type="match status" value="1"/>
</dbReference>
<dbReference type="Pfam" id="PF19279">
    <property type="entry name" value="YegS_C"/>
    <property type="match status" value="1"/>
</dbReference>
<dbReference type="InterPro" id="IPR050187">
    <property type="entry name" value="Lipid_Phosphate_FormReg"/>
</dbReference>
<dbReference type="OrthoDB" id="142078at2"/>
<evidence type="ECO:0000259" key="9">
    <source>
        <dbReference type="PROSITE" id="PS50146"/>
    </source>
</evidence>
<keyword evidence="5" id="KW-0418">Kinase</keyword>
<evidence type="ECO:0000256" key="5">
    <source>
        <dbReference type="ARBA" id="ARBA00022777"/>
    </source>
</evidence>
<dbReference type="Pfam" id="PF00781">
    <property type="entry name" value="DAGK_cat"/>
    <property type="match status" value="1"/>
</dbReference>
<keyword evidence="11" id="KW-1185">Reference proteome</keyword>
<name>A0A511JGS6_9CELL</name>
<keyword evidence="4" id="KW-0547">Nucleotide-binding</keyword>
<comment type="caution">
    <text evidence="10">The sequence shown here is derived from an EMBL/GenBank/DDBJ whole genome shotgun (WGS) entry which is preliminary data.</text>
</comment>
<dbReference type="GO" id="GO:0008654">
    <property type="term" value="P:phospholipid biosynthetic process"/>
    <property type="evidence" value="ECO:0007669"/>
    <property type="project" value="UniProtKB-KW"/>
</dbReference>
<sequence>MIHLGLVVNPTAGKGRGTQAGRQAHELLRARGHKVEDLSASTLAQATDRARAAAVQGLDALVVVGGDGMVHLGVNVVAGTGLPLGIVAAGTGNDIARTLALPRGDVQASVAAVEHGLLDGPRRVDAVRVGSPEHAAHEWFLGVLSCGFDAAINARANEMTWPKGSGRYVRALAAELGRFRPYGYRVTLDDSVWESAGTLVAVANVPWIGGGVQIAPDAVIDDGLLDVVVAGPFSKPGVVKIFPGLYQGKHIGHPSVDVRRSRSVLIEPLTDLGPVPPVAFADGERIGPLPLRVTVDPGALSVLC</sequence>
<keyword evidence="7" id="KW-0594">Phospholipid biosynthesis</keyword>
<dbReference type="Gene3D" id="2.60.200.40">
    <property type="match status" value="1"/>
</dbReference>
<reference evidence="10 11" key="1">
    <citation type="submission" date="2019-07" db="EMBL/GenBank/DDBJ databases">
        <title>Whole genome shotgun sequence of Cellulomonas terrae NBRC 100819.</title>
        <authorList>
            <person name="Hosoyama A."/>
            <person name="Uohara A."/>
            <person name="Ohji S."/>
            <person name="Ichikawa N."/>
        </authorList>
    </citation>
    <scope>NUCLEOTIDE SEQUENCE [LARGE SCALE GENOMIC DNA]</scope>
    <source>
        <strain evidence="10 11">NBRC 100819</strain>
    </source>
</reference>
<dbReference type="PANTHER" id="PTHR12358:SF106">
    <property type="entry name" value="LIPID KINASE YEGS"/>
    <property type="match status" value="1"/>
</dbReference>
<dbReference type="InterPro" id="IPR045540">
    <property type="entry name" value="YegS/DAGK_C"/>
</dbReference>
<dbReference type="SMART" id="SM00046">
    <property type="entry name" value="DAGKc"/>
    <property type="match status" value="1"/>
</dbReference>
<dbReference type="GO" id="GO:0004143">
    <property type="term" value="F:ATP-dependent diacylglycerol kinase activity"/>
    <property type="evidence" value="ECO:0007669"/>
    <property type="project" value="TreeGrafter"/>
</dbReference>
<evidence type="ECO:0000256" key="6">
    <source>
        <dbReference type="ARBA" id="ARBA00022840"/>
    </source>
</evidence>
<dbReference type="PANTHER" id="PTHR12358">
    <property type="entry name" value="SPHINGOSINE KINASE"/>
    <property type="match status" value="1"/>
</dbReference>
<dbReference type="InterPro" id="IPR016064">
    <property type="entry name" value="NAD/diacylglycerol_kinase_sf"/>
</dbReference>
<dbReference type="InterPro" id="IPR001206">
    <property type="entry name" value="Diacylglycerol_kinase_cat_dom"/>
</dbReference>
<organism evidence="10 11">
    <name type="scientific">Cellulomonas terrae</name>
    <dbReference type="NCBI Taxonomy" id="311234"/>
    <lineage>
        <taxon>Bacteria</taxon>
        <taxon>Bacillati</taxon>
        <taxon>Actinomycetota</taxon>
        <taxon>Actinomycetes</taxon>
        <taxon>Micrococcales</taxon>
        <taxon>Cellulomonadaceae</taxon>
        <taxon>Cellulomonas</taxon>
    </lineage>
</organism>
<keyword evidence="7" id="KW-0444">Lipid biosynthesis</keyword>
<evidence type="ECO:0000313" key="11">
    <source>
        <dbReference type="Proteomes" id="UP000321049"/>
    </source>
</evidence>
<dbReference type="Proteomes" id="UP000321049">
    <property type="component" value="Unassembled WGS sequence"/>
</dbReference>
<dbReference type="SUPFAM" id="SSF111331">
    <property type="entry name" value="NAD kinase/diacylglycerol kinase-like"/>
    <property type="match status" value="1"/>
</dbReference>
<dbReference type="RefSeq" id="WP_146844751.1">
    <property type="nucleotide sequence ID" value="NZ_BJWH01000002.1"/>
</dbReference>
<dbReference type="InterPro" id="IPR017438">
    <property type="entry name" value="ATP-NAD_kinase_N"/>
</dbReference>
<evidence type="ECO:0000256" key="1">
    <source>
        <dbReference type="ARBA" id="ARBA00001946"/>
    </source>
</evidence>
<evidence type="ECO:0000256" key="2">
    <source>
        <dbReference type="ARBA" id="ARBA00005983"/>
    </source>
</evidence>
<dbReference type="AlphaFoldDB" id="A0A511JGS6"/>
<keyword evidence="6" id="KW-0067">ATP-binding</keyword>
<keyword evidence="8" id="KW-1208">Phospholipid metabolism</keyword>
<keyword evidence="3" id="KW-0808">Transferase</keyword>
<evidence type="ECO:0000256" key="3">
    <source>
        <dbReference type="ARBA" id="ARBA00022679"/>
    </source>
</evidence>
<evidence type="ECO:0000313" key="10">
    <source>
        <dbReference type="EMBL" id="GEL97201.1"/>
    </source>
</evidence>
<protein>
    <recommendedName>
        <fullName evidence="9">DAGKc domain-containing protein</fullName>
    </recommendedName>
</protein>
<dbReference type="GO" id="GO:0005886">
    <property type="term" value="C:plasma membrane"/>
    <property type="evidence" value="ECO:0007669"/>
    <property type="project" value="TreeGrafter"/>
</dbReference>
<dbReference type="GO" id="GO:0005524">
    <property type="term" value="F:ATP binding"/>
    <property type="evidence" value="ECO:0007669"/>
    <property type="project" value="UniProtKB-KW"/>
</dbReference>
<feature type="domain" description="DAGKc" evidence="9">
    <location>
        <begin position="1"/>
        <end position="133"/>
    </location>
</feature>